<comment type="function">
    <text evidence="5">NDH-1 shuttles electrons from NADH, via FMN and iron-sulfur (Fe-S) centers, to quinones in the respiratory chain. The immediate electron acceptor for the enzyme in this species is believed to be ubiquinone. Couples the redox reaction to proton translocation (for every two electrons transferred, four hydrogen ions are translocated across the cytoplasmic membrane), and thus conserves the redox energy in a proton gradient. This subunit may bind ubiquinone.</text>
</comment>
<gene>
    <name evidence="5 7" type="primary">nuoH</name>
    <name evidence="7" type="ORF">H7C19_07780</name>
</gene>
<dbReference type="HAMAP" id="MF_01350">
    <property type="entry name" value="NDH1_NuoH"/>
    <property type="match status" value="1"/>
</dbReference>
<dbReference type="GO" id="GO:0009060">
    <property type="term" value="P:aerobic respiration"/>
    <property type="evidence" value="ECO:0007669"/>
    <property type="project" value="TreeGrafter"/>
</dbReference>
<keyword evidence="5" id="KW-1278">Translocase</keyword>
<keyword evidence="5" id="KW-0830">Ubiquinone</keyword>
<dbReference type="EMBL" id="JACJVP010000010">
    <property type="protein sequence ID" value="MBB6670587.1"/>
    <property type="molecule type" value="Genomic_DNA"/>
</dbReference>
<evidence type="ECO:0000256" key="6">
    <source>
        <dbReference type="RuleBase" id="RU000471"/>
    </source>
</evidence>
<dbReference type="AlphaFoldDB" id="A0A7X0RN51"/>
<keyword evidence="2 5" id="KW-0812">Transmembrane</keyword>
<dbReference type="GO" id="GO:0016655">
    <property type="term" value="F:oxidoreductase activity, acting on NAD(P)H, quinone or similar compound as acceptor"/>
    <property type="evidence" value="ECO:0007669"/>
    <property type="project" value="UniProtKB-UniRule"/>
</dbReference>
<dbReference type="GO" id="GO:0048038">
    <property type="term" value="F:quinone binding"/>
    <property type="evidence" value="ECO:0007669"/>
    <property type="project" value="UniProtKB-KW"/>
</dbReference>
<evidence type="ECO:0000256" key="1">
    <source>
        <dbReference type="ARBA" id="ARBA00004141"/>
    </source>
</evidence>
<dbReference type="GO" id="GO:0005886">
    <property type="term" value="C:plasma membrane"/>
    <property type="evidence" value="ECO:0007669"/>
    <property type="project" value="UniProtKB-SubCell"/>
</dbReference>
<dbReference type="Proteomes" id="UP000547209">
    <property type="component" value="Unassembled WGS sequence"/>
</dbReference>
<feature type="transmembrane region" description="Helical" evidence="5">
    <location>
        <begin position="85"/>
        <end position="107"/>
    </location>
</feature>
<dbReference type="PROSITE" id="PS00668">
    <property type="entry name" value="COMPLEX1_ND1_2"/>
    <property type="match status" value="1"/>
</dbReference>
<comment type="subcellular location">
    <subcellularLocation>
        <location evidence="5 6">Cell membrane</location>
        <topology evidence="5 6">Multi-pass membrane protein</topology>
    </subcellularLocation>
    <subcellularLocation>
        <location evidence="1">Membrane</location>
        <topology evidence="1">Multi-pass membrane protein</topology>
    </subcellularLocation>
</comment>
<reference evidence="7 8" key="1">
    <citation type="submission" date="2020-08" db="EMBL/GenBank/DDBJ databases">
        <title>Cohnella phylogeny.</title>
        <authorList>
            <person name="Dunlap C."/>
        </authorList>
    </citation>
    <scope>NUCLEOTIDE SEQUENCE [LARGE SCALE GENOMIC DNA]</scope>
    <source>
        <strain evidence="7 8">DSM 28246</strain>
    </source>
</reference>
<feature type="transmembrane region" description="Helical" evidence="5">
    <location>
        <begin position="278"/>
        <end position="296"/>
    </location>
</feature>
<comment type="caution">
    <text evidence="7">The sequence shown here is derived from an EMBL/GenBank/DDBJ whole genome shotgun (WGS) entry which is preliminary data.</text>
</comment>
<evidence type="ECO:0000313" key="7">
    <source>
        <dbReference type="EMBL" id="MBB6670587.1"/>
    </source>
</evidence>
<keyword evidence="4 5" id="KW-0472">Membrane</keyword>
<evidence type="ECO:0000256" key="4">
    <source>
        <dbReference type="ARBA" id="ARBA00023136"/>
    </source>
</evidence>
<keyword evidence="3 5" id="KW-1133">Transmembrane helix</keyword>
<comment type="subunit">
    <text evidence="5">NDH-1 is composed of 14 different subunits. Subunits NuoA, H, J, K, L, M, N constitute the membrane sector of the complex.</text>
</comment>
<dbReference type="PANTHER" id="PTHR11432:SF3">
    <property type="entry name" value="NADH-UBIQUINONE OXIDOREDUCTASE CHAIN 1"/>
    <property type="match status" value="1"/>
</dbReference>
<dbReference type="GO" id="GO:0003954">
    <property type="term" value="F:NADH dehydrogenase activity"/>
    <property type="evidence" value="ECO:0007669"/>
    <property type="project" value="TreeGrafter"/>
</dbReference>
<keyword evidence="7" id="KW-0560">Oxidoreductase</keyword>
<sequence>MQRFWNDPISWGHAGIYLLGAIAVLAVVILFVTYAIYFERKVIGWMQYRRGPNRVGPFGLLQSVVDVAKLLLKEDTVPAKADRKLFILAPVLAFVPSFLVLAIIPYGLKLQFADVNVGFLYYIALSGVTTIAIVIGGWASNNKYALLGGMRSAAQMISYEVPLVMSVVGLTMMTGSLNLRDIVAYQGEYFWQWNFIPQIIGFVVFVIAAVSELNRTPFDLPEAESELVAGYHVEYSGFRFAFFMLSEYIYVYAIACLATILFLGGWNPPLPQLDFIPGLIWFALKFACIVFFLFWIRATLPRLRVDQLMGLAWKVLLPLAILNIFLTAIGIEVFGKGG</sequence>
<evidence type="ECO:0000256" key="2">
    <source>
        <dbReference type="ARBA" id="ARBA00022692"/>
    </source>
</evidence>
<keyword evidence="5 6" id="KW-0520">NAD</keyword>
<proteinExistence type="inferred from homology"/>
<protein>
    <recommendedName>
        <fullName evidence="5">NADH-quinone oxidoreductase subunit H</fullName>
        <ecNumber evidence="5">7.1.1.-</ecNumber>
    </recommendedName>
    <alternativeName>
        <fullName evidence="5">NADH dehydrogenase I subunit H</fullName>
    </alternativeName>
    <alternativeName>
        <fullName evidence="5">NDH-1 subunit H</fullName>
    </alternativeName>
</protein>
<comment type="catalytic activity">
    <reaction evidence="5">
        <text>a quinone + NADH + 5 H(+)(in) = a quinol + NAD(+) + 4 H(+)(out)</text>
        <dbReference type="Rhea" id="RHEA:57888"/>
        <dbReference type="ChEBI" id="CHEBI:15378"/>
        <dbReference type="ChEBI" id="CHEBI:24646"/>
        <dbReference type="ChEBI" id="CHEBI:57540"/>
        <dbReference type="ChEBI" id="CHEBI:57945"/>
        <dbReference type="ChEBI" id="CHEBI:132124"/>
    </reaction>
</comment>
<dbReference type="InterPro" id="IPR001694">
    <property type="entry name" value="NADH_UbQ_OxRdtase_su1/FPO"/>
</dbReference>
<feature type="transmembrane region" description="Helical" evidence="5">
    <location>
        <begin position="191"/>
        <end position="210"/>
    </location>
</feature>
<name>A0A7X0RN51_9BACL</name>
<feature type="transmembrane region" description="Helical" evidence="5">
    <location>
        <begin position="14"/>
        <end position="37"/>
    </location>
</feature>
<keyword evidence="5" id="KW-1003">Cell membrane</keyword>
<accession>A0A7X0RN51</accession>
<dbReference type="Pfam" id="PF00146">
    <property type="entry name" value="NADHdh"/>
    <property type="match status" value="1"/>
</dbReference>
<feature type="transmembrane region" description="Helical" evidence="5">
    <location>
        <begin position="248"/>
        <end position="266"/>
    </location>
</feature>
<dbReference type="NCBIfam" id="NF004741">
    <property type="entry name" value="PRK06076.1-2"/>
    <property type="match status" value="1"/>
</dbReference>
<keyword evidence="8" id="KW-1185">Reference proteome</keyword>
<keyword evidence="5" id="KW-0874">Quinone</keyword>
<comment type="similarity">
    <text evidence="5 6">Belongs to the complex I subunit 1 family.</text>
</comment>
<dbReference type="RefSeq" id="WP_185142033.1">
    <property type="nucleotide sequence ID" value="NZ_JACJVP010000010.1"/>
</dbReference>
<dbReference type="InterPro" id="IPR018086">
    <property type="entry name" value="NADH_UbQ_OxRdtase_su1_CS"/>
</dbReference>
<feature type="transmembrane region" description="Helical" evidence="5">
    <location>
        <begin position="161"/>
        <end position="179"/>
    </location>
</feature>
<evidence type="ECO:0000256" key="3">
    <source>
        <dbReference type="ARBA" id="ARBA00022989"/>
    </source>
</evidence>
<feature type="transmembrane region" description="Helical" evidence="5">
    <location>
        <begin position="119"/>
        <end position="140"/>
    </location>
</feature>
<evidence type="ECO:0000313" key="8">
    <source>
        <dbReference type="Proteomes" id="UP000547209"/>
    </source>
</evidence>
<evidence type="ECO:0000256" key="5">
    <source>
        <dbReference type="HAMAP-Rule" id="MF_01350"/>
    </source>
</evidence>
<dbReference type="PANTHER" id="PTHR11432">
    <property type="entry name" value="NADH DEHYDROGENASE SUBUNIT 1"/>
    <property type="match status" value="1"/>
</dbReference>
<organism evidence="7 8">
    <name type="scientific">Cohnella nanjingensis</name>
    <dbReference type="NCBI Taxonomy" id="1387779"/>
    <lineage>
        <taxon>Bacteria</taxon>
        <taxon>Bacillati</taxon>
        <taxon>Bacillota</taxon>
        <taxon>Bacilli</taxon>
        <taxon>Bacillales</taxon>
        <taxon>Paenibacillaceae</taxon>
        <taxon>Cohnella</taxon>
    </lineage>
</organism>
<dbReference type="EC" id="7.1.1.-" evidence="5"/>
<feature type="transmembrane region" description="Helical" evidence="5">
    <location>
        <begin position="308"/>
        <end position="331"/>
    </location>
</feature>